<dbReference type="GO" id="GO:0047879">
    <property type="term" value="F:erythronolide synthase activity"/>
    <property type="evidence" value="ECO:0007669"/>
    <property type="project" value="UniProtKB-EC"/>
</dbReference>
<dbReference type="Pfam" id="PF08659">
    <property type="entry name" value="KR"/>
    <property type="match status" value="1"/>
</dbReference>
<dbReference type="Pfam" id="PF08990">
    <property type="entry name" value="Docking"/>
    <property type="match status" value="1"/>
</dbReference>
<evidence type="ECO:0000256" key="6">
    <source>
        <dbReference type="ARBA" id="ARBA00023194"/>
    </source>
</evidence>
<dbReference type="InterPro" id="IPR016039">
    <property type="entry name" value="Thiolase-like"/>
</dbReference>
<dbReference type="InterPro" id="IPR006162">
    <property type="entry name" value="Ppantetheine_attach_site"/>
</dbReference>
<dbReference type="InterPro" id="IPR036736">
    <property type="entry name" value="ACP-like_sf"/>
</dbReference>
<dbReference type="InterPro" id="IPR001227">
    <property type="entry name" value="Ac_transferase_dom_sf"/>
</dbReference>
<keyword evidence="5" id="KW-0677">Repeat</keyword>
<dbReference type="SUPFAM" id="SSF51735">
    <property type="entry name" value="NAD(P)-binding Rossmann-fold domains"/>
    <property type="match status" value="2"/>
</dbReference>
<dbReference type="CDD" id="cd00833">
    <property type="entry name" value="PKS"/>
    <property type="match status" value="1"/>
</dbReference>
<dbReference type="InterPro" id="IPR020841">
    <property type="entry name" value="PKS_Beta-ketoAc_synthase_dom"/>
</dbReference>
<dbReference type="PROSITE" id="PS50075">
    <property type="entry name" value="CARRIER"/>
    <property type="match status" value="1"/>
</dbReference>
<dbReference type="PROSITE" id="PS00606">
    <property type="entry name" value="KS3_1"/>
    <property type="match status" value="1"/>
</dbReference>
<dbReference type="Gene3D" id="3.30.70.3290">
    <property type="match status" value="1"/>
</dbReference>
<accession>A0A221W4X7</accession>
<dbReference type="InterPro" id="IPR020806">
    <property type="entry name" value="PKS_PP-bd"/>
</dbReference>
<dbReference type="InterPro" id="IPR050091">
    <property type="entry name" value="PKS_NRPS_Biosynth_Enz"/>
</dbReference>
<dbReference type="SMART" id="SM01294">
    <property type="entry name" value="PKS_PP_betabranch"/>
    <property type="match status" value="1"/>
</dbReference>
<evidence type="ECO:0000256" key="5">
    <source>
        <dbReference type="ARBA" id="ARBA00022737"/>
    </source>
</evidence>
<dbReference type="Gene3D" id="1.10.1200.10">
    <property type="entry name" value="ACP-like"/>
    <property type="match status" value="1"/>
</dbReference>
<dbReference type="Pfam" id="PF00109">
    <property type="entry name" value="ketoacyl-synt"/>
    <property type="match status" value="1"/>
</dbReference>
<keyword evidence="7" id="KW-0511">Multifunctional enzyme</keyword>
<dbReference type="PANTHER" id="PTHR43775">
    <property type="entry name" value="FATTY ACID SYNTHASE"/>
    <property type="match status" value="1"/>
</dbReference>
<evidence type="ECO:0000313" key="10">
    <source>
        <dbReference type="Proteomes" id="UP000204221"/>
    </source>
</evidence>
<keyword evidence="4 9" id="KW-0808">Transferase</keyword>
<dbReference type="GO" id="GO:0006633">
    <property type="term" value="P:fatty acid biosynthetic process"/>
    <property type="evidence" value="ECO:0007669"/>
    <property type="project" value="InterPro"/>
</dbReference>
<dbReference type="InterPro" id="IPR013968">
    <property type="entry name" value="PKS_KR"/>
</dbReference>
<dbReference type="SMART" id="SM00825">
    <property type="entry name" value="PKS_KS"/>
    <property type="match status" value="1"/>
</dbReference>
<dbReference type="InterPro" id="IPR016035">
    <property type="entry name" value="Acyl_Trfase/lysoPLipase"/>
</dbReference>
<protein>
    <submittedName>
        <fullName evidence="9">Erythronolide synthase, modules 5 and 6</fullName>
        <ecNumber evidence="9">2.3.1.94</ecNumber>
    </submittedName>
</protein>
<dbReference type="Proteomes" id="UP000204221">
    <property type="component" value="Chromosome"/>
</dbReference>
<dbReference type="Pfam" id="PF16197">
    <property type="entry name" value="KAsynt_C_assoc"/>
    <property type="match status" value="1"/>
</dbReference>
<dbReference type="SUPFAM" id="SSF52151">
    <property type="entry name" value="FabD/lysophospholipase-like"/>
    <property type="match status" value="1"/>
</dbReference>
<dbReference type="EMBL" id="CP022521">
    <property type="protein sequence ID" value="ASO20649.1"/>
    <property type="molecule type" value="Genomic_DNA"/>
</dbReference>
<dbReference type="InterPro" id="IPR036291">
    <property type="entry name" value="NAD(P)-bd_dom_sf"/>
</dbReference>
<dbReference type="SMART" id="SM00827">
    <property type="entry name" value="PKS_AT"/>
    <property type="match status" value="1"/>
</dbReference>
<dbReference type="InterPro" id="IPR032821">
    <property type="entry name" value="PKS_assoc"/>
</dbReference>
<evidence type="ECO:0000313" key="9">
    <source>
        <dbReference type="EMBL" id="ASO20649.1"/>
    </source>
</evidence>
<dbReference type="SUPFAM" id="SSF55048">
    <property type="entry name" value="Probable ACP-binding domain of malonyl-CoA ACP transacylase"/>
    <property type="match status" value="1"/>
</dbReference>
<gene>
    <name evidence="9" type="primary">eryA2</name>
    <name evidence="9" type="ORF">AHOG_15050</name>
</gene>
<dbReference type="InterPro" id="IPR015083">
    <property type="entry name" value="NorB/c/GfsB-D-like_docking"/>
</dbReference>
<dbReference type="GO" id="GO:0004315">
    <property type="term" value="F:3-oxoacyl-[acyl-carrier-protein] synthase activity"/>
    <property type="evidence" value="ECO:0007669"/>
    <property type="project" value="InterPro"/>
</dbReference>
<evidence type="ECO:0000256" key="1">
    <source>
        <dbReference type="ARBA" id="ARBA00001957"/>
    </source>
</evidence>
<dbReference type="InterPro" id="IPR057326">
    <property type="entry name" value="KR_dom"/>
</dbReference>
<dbReference type="Gene3D" id="3.40.47.10">
    <property type="match status" value="1"/>
</dbReference>
<evidence type="ECO:0000256" key="3">
    <source>
        <dbReference type="ARBA" id="ARBA00022553"/>
    </source>
</evidence>
<organism evidence="9 10">
    <name type="scientific">Actinoalloteichus hoggarensis</name>
    <dbReference type="NCBI Taxonomy" id="1470176"/>
    <lineage>
        <taxon>Bacteria</taxon>
        <taxon>Bacillati</taxon>
        <taxon>Actinomycetota</taxon>
        <taxon>Actinomycetes</taxon>
        <taxon>Pseudonocardiales</taxon>
        <taxon>Pseudonocardiaceae</taxon>
        <taxon>Actinoalloteichus</taxon>
    </lineage>
</organism>
<dbReference type="PROSITE" id="PS52004">
    <property type="entry name" value="KS3_2"/>
    <property type="match status" value="1"/>
</dbReference>
<dbReference type="GO" id="GO:0004312">
    <property type="term" value="F:fatty acid synthase activity"/>
    <property type="evidence" value="ECO:0007669"/>
    <property type="project" value="TreeGrafter"/>
</dbReference>
<dbReference type="InterPro" id="IPR016036">
    <property type="entry name" value="Malonyl_transacylase_ACP-bd"/>
</dbReference>
<evidence type="ECO:0000256" key="8">
    <source>
        <dbReference type="ARBA" id="ARBA00023315"/>
    </source>
</evidence>
<evidence type="ECO:0000256" key="2">
    <source>
        <dbReference type="ARBA" id="ARBA00022450"/>
    </source>
</evidence>
<reference evidence="9 10" key="1">
    <citation type="submission" date="2017-07" db="EMBL/GenBank/DDBJ databases">
        <title>Complete genome sequence of Actinoalloteichus hoggarensis DSM 45943, type strain of Actinoalloteichus hoggarensis.</title>
        <authorList>
            <person name="Ruckert C."/>
            <person name="Nouioui I."/>
            <person name="Willmese J."/>
            <person name="van Wezel G."/>
            <person name="Klenk H.-P."/>
            <person name="Kalinowski J."/>
            <person name="Zotchev S.B."/>
        </authorList>
    </citation>
    <scope>NUCLEOTIDE SEQUENCE [LARGE SCALE GENOMIC DNA]</scope>
    <source>
        <strain evidence="9 10">DSM 45943</strain>
    </source>
</reference>
<dbReference type="SUPFAM" id="SSF53901">
    <property type="entry name" value="Thiolase-like"/>
    <property type="match status" value="1"/>
</dbReference>
<keyword evidence="8 9" id="KW-0012">Acyltransferase</keyword>
<dbReference type="PANTHER" id="PTHR43775:SF51">
    <property type="entry name" value="INACTIVE PHENOLPHTHIOCEROL SYNTHESIS POLYKETIDE SYNTHASE TYPE I PKS1-RELATED"/>
    <property type="match status" value="1"/>
</dbReference>
<dbReference type="FunFam" id="3.40.47.10:FF:000019">
    <property type="entry name" value="Polyketide synthase type I"/>
    <property type="match status" value="1"/>
</dbReference>
<dbReference type="InterPro" id="IPR014031">
    <property type="entry name" value="Ketoacyl_synth_C"/>
</dbReference>
<dbReference type="PROSITE" id="PS00012">
    <property type="entry name" value="PHOSPHOPANTETHEINE"/>
    <property type="match status" value="1"/>
</dbReference>
<dbReference type="Pfam" id="PF00550">
    <property type="entry name" value="PP-binding"/>
    <property type="match status" value="1"/>
</dbReference>
<dbReference type="InterPro" id="IPR018201">
    <property type="entry name" value="Ketoacyl_synth_AS"/>
</dbReference>
<dbReference type="EC" id="2.3.1.94" evidence="9"/>
<dbReference type="KEGG" id="ahg:AHOG_15050"/>
<name>A0A221W4X7_9PSEU</name>
<keyword evidence="10" id="KW-1185">Reference proteome</keyword>
<keyword evidence="6" id="KW-0045">Antibiotic biosynthesis</keyword>
<keyword evidence="2" id="KW-0596">Phosphopantetheine</keyword>
<evidence type="ECO:0000256" key="4">
    <source>
        <dbReference type="ARBA" id="ARBA00022679"/>
    </source>
</evidence>
<dbReference type="InterPro" id="IPR014043">
    <property type="entry name" value="Acyl_transferase_dom"/>
</dbReference>
<dbReference type="SUPFAM" id="SSF47336">
    <property type="entry name" value="ACP-like"/>
    <property type="match status" value="1"/>
</dbReference>
<dbReference type="Gene3D" id="3.40.366.10">
    <property type="entry name" value="Malonyl-Coenzyme A Acyl Carrier Protein, domain 2"/>
    <property type="match status" value="1"/>
</dbReference>
<dbReference type="InterPro" id="IPR014030">
    <property type="entry name" value="Ketoacyl_synth_N"/>
</dbReference>
<dbReference type="RefSeq" id="WP_093941945.1">
    <property type="nucleotide sequence ID" value="NZ_CP022521.1"/>
</dbReference>
<comment type="cofactor">
    <cofactor evidence="1">
        <name>pantetheine 4'-phosphate</name>
        <dbReference type="ChEBI" id="CHEBI:47942"/>
    </cofactor>
</comment>
<dbReference type="GO" id="GO:0033068">
    <property type="term" value="P:macrolide biosynthetic process"/>
    <property type="evidence" value="ECO:0007669"/>
    <property type="project" value="UniProtKB-ARBA"/>
</dbReference>
<dbReference type="GO" id="GO:0031177">
    <property type="term" value="F:phosphopantetheine binding"/>
    <property type="evidence" value="ECO:0007669"/>
    <property type="project" value="InterPro"/>
</dbReference>
<dbReference type="OrthoDB" id="9778690at2"/>
<dbReference type="FunFam" id="1.10.1200.10:FF:000007">
    <property type="entry name" value="Probable polyketide synthase pks17"/>
    <property type="match status" value="1"/>
</dbReference>
<proteinExistence type="predicted"/>
<dbReference type="CDD" id="cd08952">
    <property type="entry name" value="KR_1_SDR_x"/>
    <property type="match status" value="1"/>
</dbReference>
<dbReference type="Pfam" id="PF00698">
    <property type="entry name" value="Acyl_transf_1"/>
    <property type="match status" value="1"/>
</dbReference>
<sequence>MTTSTEELVEALRASLKENGRLQRRVRELSDAAGEPIAILATSCRYPGGVDSPERLWQLVRDGTDAMGDFPTDRGWRERGIGGFVHDAGDFDPGFFGISPREALAMDPQQRLVLQTSWELLERAGIDPTTLAGSRTGVFLGAATSGYGAGLAETPAEVAGHLLTGSAGSVVSGRIAYLLGLEGPAVSLDTACSSSLVALHLAARALRAGECSLALVGGVTIMASPMAFQEFGRQGGLAADGRCKPFAEAADGTGWSEGVGMLLVQRLSDARREGRTVLAVVRGTAVNSDGASNGLTAPNGPSQQRVIRAALADADLRPSEVDVVEAHGTGTALGDPIEAQALLATYGRDRPAERPLWLGSVKSNLGHTQLAAGVAGMIKMVEAFRHRVLPRTLHVDRPSTQVDWTTGAVRLLTEEQAWPVADRPRRAGVSSFGISGTNAHVLLEEAPAEHPPRPAGSAAPGDAAMPAHSAAPGDVAIPDASDASATPGGSHTGAAPAVPAGVLTGSAQPPAIVGWPLSARSSEALPAQAARLLAAQSSHQTVQDSPTSDGTAPLADVGWSLATTRAAHHHRAVVLGADRPTLLRGLAALAEGTAEARVITGTRLTGRTAFLFSGQGAQRHGMGRALHAAHPAFAAAFDDVCAGFEGTLDPPLRDVVFAEDGTEAAALLHRTDYTQAGLFAVEVALFRLLESWGLSPDVVTGHSIGEVAAAHAAGVLSLESACLLVAARGGLMRDLPGGGAMLSVAATEDEVRPLLTETVDLAAVNGPASVVLSGDEDAVLELGARFEALGRRTRRLTVSHAFHSPHMTPMLAEFRAVAESIDYAAPTIPLVSNLADADPTSPEHWVRHVREPVRFHDGLTALRGREVVRFLEVGPRGVLTALAGESRAGDEALIPALRGGQDEPAALAAAVARLHTAGRSPDWDAVFPDARPVDLPTYAFTRTRFWLADPTSGDEDSARYEVGWTELDESTDLAPAGSAGRWLVLVPEALAADEYPAAVRATLAEAVGEVDVQPVDVRGLRRDGLAGLLRAAAEDVPPAGVLSLLSWSAPGGEAEESSCPVTVAVLLLQAVADAAIEAPVWLVTRGAVGIGDHDPVAAPAQAAVWGLGRVAALEFPRDWGGLIDLPSAVDRRAVGRLPGVLLGDAGEDQVALRAAAGHGRRLRRIVEPVQAQSWPSRGTALITGGTGALGGHVARRLAETGTEHLVLLSRRGPAAPGAAELERELHALGVRVTMPVCDVADRAALATVVRDLDEAGEDLRTVVHTAGVAGFGALRDTSVEEVANILRAKVAGADNLHAVLGDRDLDAFVLFSSIAGVWGSGGQAAYSAANAHLDALASHRRAAGLAATAIAWGPWGEGGMVADDEAAQALRRVGLLLLTPATAIAALEASLVEDRATTTVAHVDWSVFAPGFTALRPSPLLGELAEARAALDVAADPTGDGGADLRARLAATEAAERGALLLTLVRTEVSAVLGHDTPDAVEPDRAFRDLGFDSLTAVELRDRLVSATGLSLPTTLVFDHPTAADLADRLRAELLDERDSDEPLAMLTPLDRLENGTARFSAADIETTGIVDRLQALLARLDAVRRGSADPDGLPDDAPDSVGDRLHAASADELLAFIDDEFGTASATKDQ</sequence>
<dbReference type="SMART" id="SM00822">
    <property type="entry name" value="PKS_KR"/>
    <property type="match status" value="1"/>
</dbReference>
<dbReference type="SMART" id="SM00823">
    <property type="entry name" value="PKS_PP"/>
    <property type="match status" value="1"/>
</dbReference>
<dbReference type="Pfam" id="PF02801">
    <property type="entry name" value="Ketoacyl-synt_C"/>
    <property type="match status" value="1"/>
</dbReference>
<dbReference type="Gene3D" id="3.40.50.720">
    <property type="entry name" value="NAD(P)-binding Rossmann-like Domain"/>
    <property type="match status" value="1"/>
</dbReference>
<keyword evidence="3" id="KW-0597">Phosphoprotein</keyword>
<evidence type="ECO:0000256" key="7">
    <source>
        <dbReference type="ARBA" id="ARBA00023268"/>
    </source>
</evidence>
<dbReference type="InterPro" id="IPR009081">
    <property type="entry name" value="PP-bd_ACP"/>
</dbReference>